<dbReference type="Gene3D" id="3.30.360.20">
    <property type="entry name" value="RNA 3'-terminal phosphate cyclase, insert domain"/>
    <property type="match status" value="1"/>
</dbReference>
<evidence type="ECO:0000259" key="12">
    <source>
        <dbReference type="Pfam" id="PF05189"/>
    </source>
</evidence>
<feature type="domain" description="RNA 3'-terminal phosphate cyclase" evidence="11">
    <location>
        <begin position="124"/>
        <end position="327"/>
    </location>
</feature>
<evidence type="ECO:0000256" key="10">
    <source>
        <dbReference type="PIRSR" id="PIRSR005378-2"/>
    </source>
</evidence>
<dbReference type="HOGENOM" id="CLU_027882_0_0_1"/>
<dbReference type="InParanoid" id="J4IB06"/>
<evidence type="ECO:0000259" key="11">
    <source>
        <dbReference type="Pfam" id="PF01137"/>
    </source>
</evidence>
<evidence type="ECO:0000256" key="2">
    <source>
        <dbReference type="ARBA" id="ARBA00012725"/>
    </source>
</evidence>
<keyword evidence="10" id="KW-0067">ATP-binding</keyword>
<evidence type="ECO:0000256" key="4">
    <source>
        <dbReference type="ARBA" id="ARBA00022598"/>
    </source>
</evidence>
<evidence type="ECO:0000313" key="14">
    <source>
        <dbReference type="Proteomes" id="UP000006352"/>
    </source>
</evidence>
<dbReference type="FunFam" id="3.30.360.20:FF:000002">
    <property type="entry name" value="RNA terminal phosphate cyclase-like 1"/>
    <property type="match status" value="1"/>
</dbReference>
<dbReference type="SUPFAM" id="SSF55205">
    <property type="entry name" value="EPT/RTPC-like"/>
    <property type="match status" value="2"/>
</dbReference>
<dbReference type="PIRSF" id="PIRSF005378">
    <property type="entry name" value="RNA3'_term_phos_cycl_euk"/>
    <property type="match status" value="1"/>
</dbReference>
<feature type="binding site" evidence="10">
    <location>
        <begin position="284"/>
        <end position="288"/>
    </location>
    <ligand>
        <name>ATP</name>
        <dbReference type="ChEBI" id="CHEBI:30616"/>
    </ligand>
</feature>
<dbReference type="AlphaFoldDB" id="J4IB06"/>
<evidence type="ECO:0000256" key="1">
    <source>
        <dbReference type="ARBA" id="ARBA00009206"/>
    </source>
</evidence>
<dbReference type="Pfam" id="PF05189">
    <property type="entry name" value="RTC_insert"/>
    <property type="match status" value="1"/>
</dbReference>
<evidence type="ECO:0000256" key="9">
    <source>
        <dbReference type="PIRSR" id="PIRSR005378-1"/>
    </source>
</evidence>
<keyword evidence="5 10" id="KW-0547">Nucleotide-binding</keyword>
<evidence type="ECO:0000256" key="7">
    <source>
        <dbReference type="ARBA" id="ARBA00032543"/>
    </source>
</evidence>
<feature type="domain" description="RNA 3'-terminal phosphate cyclase" evidence="11">
    <location>
        <begin position="14"/>
        <end position="85"/>
    </location>
</feature>
<dbReference type="Proteomes" id="UP000006352">
    <property type="component" value="Unassembled WGS sequence"/>
</dbReference>
<dbReference type="PANTHER" id="PTHR11096:SF0">
    <property type="entry name" value="RNA 3'-TERMINAL PHOSPHATE CYCLASE"/>
    <property type="match status" value="1"/>
</dbReference>
<evidence type="ECO:0000256" key="5">
    <source>
        <dbReference type="ARBA" id="ARBA00022741"/>
    </source>
</evidence>
<dbReference type="STRING" id="599839.J4IB06"/>
<dbReference type="EMBL" id="HE797130">
    <property type="protein sequence ID" value="CCM03826.1"/>
    <property type="molecule type" value="Genomic_DNA"/>
</dbReference>
<accession>J4IB06</accession>
<dbReference type="PROSITE" id="PS01287">
    <property type="entry name" value="RTC"/>
    <property type="match status" value="1"/>
</dbReference>
<dbReference type="InterPro" id="IPR013792">
    <property type="entry name" value="RNA3'P_cycl/enolpyr_Trfase_a/b"/>
</dbReference>
<comment type="similarity">
    <text evidence="1">Belongs to the RNA 3'-terminal cyclase family. Type 1 subfamily.</text>
</comment>
<keyword evidence="4" id="KW-0436">Ligase</keyword>
<dbReference type="InterPro" id="IPR023797">
    <property type="entry name" value="RNA3'_phos_cyclase_dom"/>
</dbReference>
<dbReference type="PANTHER" id="PTHR11096">
    <property type="entry name" value="RNA 3' TERMINAL PHOSPHATE CYCLASE"/>
    <property type="match status" value="1"/>
</dbReference>
<dbReference type="GO" id="GO:0006396">
    <property type="term" value="P:RNA processing"/>
    <property type="evidence" value="ECO:0007669"/>
    <property type="project" value="InterPro"/>
</dbReference>
<keyword evidence="14" id="KW-1185">Reference proteome</keyword>
<evidence type="ECO:0000256" key="6">
    <source>
        <dbReference type="ARBA" id="ARBA00024481"/>
    </source>
</evidence>
<reference evidence="13 14" key="1">
    <citation type="journal article" date="2012" name="Appl. Environ. Microbiol.">
        <title>Short-read sequencing for genomic analysis of the brown rot fungus Fibroporia radiculosa.</title>
        <authorList>
            <person name="Tang J.D."/>
            <person name="Perkins A.D."/>
            <person name="Sonstegard T.S."/>
            <person name="Schroeder S.G."/>
            <person name="Burgess S.C."/>
            <person name="Diehl S.V."/>
        </authorList>
    </citation>
    <scope>NUCLEOTIDE SEQUENCE [LARGE SCALE GENOMIC DNA]</scope>
    <source>
        <strain evidence="13 14">TFFH 294</strain>
    </source>
</reference>
<evidence type="ECO:0000256" key="8">
    <source>
        <dbReference type="ARBA" id="ARBA00045867"/>
    </source>
</evidence>
<dbReference type="OrthoDB" id="25029at2759"/>
<feature type="active site" description="Tele-AMP-histidine intermediate" evidence="9">
    <location>
        <position position="310"/>
    </location>
</feature>
<evidence type="ECO:0000256" key="3">
    <source>
        <dbReference type="ARBA" id="ARBA00021428"/>
    </source>
</evidence>
<dbReference type="GeneID" id="24098737"/>
<dbReference type="RefSeq" id="XP_012183109.1">
    <property type="nucleotide sequence ID" value="XM_012327719.1"/>
</dbReference>
<gene>
    <name evidence="13" type="ORF">FIBRA_05975</name>
</gene>
<dbReference type="Gene3D" id="3.65.10.20">
    <property type="entry name" value="RNA 3'-terminal phosphate cyclase domain"/>
    <property type="match status" value="2"/>
</dbReference>
<feature type="domain" description="RNA 3'-terminal phosphate cyclase insert" evidence="12">
    <location>
        <begin position="174"/>
        <end position="275"/>
    </location>
</feature>
<dbReference type="InterPro" id="IPR000228">
    <property type="entry name" value="RNA3'_term_phos_cyc"/>
</dbReference>
<dbReference type="InterPro" id="IPR037136">
    <property type="entry name" value="RNA3'_phos_cyclase_dom_sf"/>
</dbReference>
<proteinExistence type="inferred from homology"/>
<comment type="function">
    <text evidence="8">Catalyzes the conversion of 3'-phosphate to a 2',3'-cyclic phosphodiester at the end of RNA. The mechanism of action of the enzyme occurs in 3 steps: (A) adenylation of the enzyme by ATP; (B) transfer of adenylate to an RNA-N3'P to produce RNA-N3'PP5'A; (C) and attack of the adjacent 2'-hydroxyl on the 3'-phosphorus in the diester linkage to produce the cyclic end product. Likely functions in some aspects of cellular RNA processing. Function plays an important role in regulating axon regeneration by inhibiting central nervous system (CNS) axon regeneration following optic nerve injury.</text>
</comment>
<dbReference type="GO" id="GO:0005524">
    <property type="term" value="F:ATP binding"/>
    <property type="evidence" value="ECO:0007669"/>
    <property type="project" value="UniProtKB-KW"/>
</dbReference>
<protein>
    <recommendedName>
        <fullName evidence="3">RNA 3'-terminal phosphate cyclase</fullName>
        <ecNumber evidence="2">6.5.1.4</ecNumber>
    </recommendedName>
    <alternativeName>
        <fullName evidence="7">RNA terminal phosphate cyclase domain-containing protein 1</fullName>
    </alternativeName>
</protein>
<dbReference type="EC" id="6.5.1.4" evidence="2"/>
<evidence type="ECO:0000313" key="13">
    <source>
        <dbReference type="EMBL" id="CCM03826.1"/>
    </source>
</evidence>
<dbReference type="InterPro" id="IPR036553">
    <property type="entry name" value="RPTC_insert"/>
</dbReference>
<dbReference type="SUPFAM" id="SSF52913">
    <property type="entry name" value="RNA 3'-terminal phosphate cyclase, RPTC, insert domain"/>
    <property type="match status" value="1"/>
</dbReference>
<organism evidence="13 14">
    <name type="scientific">Fibroporia radiculosa</name>
    <dbReference type="NCBI Taxonomy" id="599839"/>
    <lineage>
        <taxon>Eukaryota</taxon>
        <taxon>Fungi</taxon>
        <taxon>Dikarya</taxon>
        <taxon>Basidiomycota</taxon>
        <taxon>Agaricomycotina</taxon>
        <taxon>Agaricomycetes</taxon>
        <taxon>Polyporales</taxon>
        <taxon>Fibroporiaceae</taxon>
        <taxon>Fibroporia</taxon>
    </lineage>
</organism>
<name>J4IB06_9APHY</name>
<dbReference type="InterPro" id="IPR020719">
    <property type="entry name" value="RNA3'_term_phos_cycl-like_CS"/>
</dbReference>
<dbReference type="InterPro" id="IPR013791">
    <property type="entry name" value="RNA3'-term_phos_cycl_insert"/>
</dbReference>
<sequence>MAAVEPLLVDGSVLEGGGQILRNTVAFAVLLSRPVSIHNIRHNRRKPGLKAQHAAGLRLVAKICSGHLSGCDIGSSAIEFRPGPIGLFAVLDIYVRSTLGDRLTYPTDFARWNECTPGTTNRHAARVFLPFIQRRFGLTPDLRILKRGFVPKGGGEVIVSVTPQCDPLPSVVVTDRGSVTSIGGRAYVAGLPAHLATSMRDGAATILSRAGMDPGLVNITAVREKPEEAIGSGSGIVLWAETSGGCVLGGSAIGAKGKDPEKVGAEAAEELIRNLGHGGCVDEYLQDQMIIFLALAKGRSLIKAGPLTLHTKSAIWVAEQLTGAKFLITELEGQTWIECNGIGYTALV</sequence>
<dbReference type="GO" id="GO:0003963">
    <property type="term" value="F:RNA-3'-phosphate cyclase activity"/>
    <property type="evidence" value="ECO:0007669"/>
    <property type="project" value="UniProtKB-EC"/>
</dbReference>
<dbReference type="Pfam" id="PF01137">
    <property type="entry name" value="RTC"/>
    <property type="match status" value="2"/>
</dbReference>
<comment type="catalytic activity">
    <reaction evidence="6">
        <text>a 3'-end 3'-phospho-ribonucleotide-RNA + ATP = a 3'-end 2',3'-cyclophospho-ribonucleotide-RNA + AMP + diphosphate</text>
        <dbReference type="Rhea" id="RHEA:23976"/>
        <dbReference type="Rhea" id="RHEA-COMP:10463"/>
        <dbReference type="Rhea" id="RHEA-COMP:10464"/>
        <dbReference type="ChEBI" id="CHEBI:30616"/>
        <dbReference type="ChEBI" id="CHEBI:33019"/>
        <dbReference type="ChEBI" id="CHEBI:83062"/>
        <dbReference type="ChEBI" id="CHEBI:83064"/>
        <dbReference type="ChEBI" id="CHEBI:456215"/>
        <dbReference type="EC" id="6.5.1.4"/>
    </reaction>
</comment>
<dbReference type="GO" id="GO:0005634">
    <property type="term" value="C:nucleus"/>
    <property type="evidence" value="ECO:0007669"/>
    <property type="project" value="TreeGrafter"/>
</dbReference>